<sequence>MGSQAVKSFSVEGKTAVVTGAGSGINFEFAQILLAKNCNVVIADLALRPEAQALVSKYDKSPRAVFVKTDVTSWNDLTNAFKVAVKEFGDFDIVCPGAGVYEPHFSNFWHPPGSPESKDPLDGDHYKLLDINLTHPIRATQIAIAHWQHGSPTKVSPENPKRVIHISSIAGQCPTLRCPMYGASKFGVTGFVRCLAELEGAGIRVNAVAPGVVRTPLWTEHPEKLQNVKEGQDEWVTPVEVAEAMLACVESEKYPGGTVLEVGKDHTREVQLFNDPGPDTSGRLKGVSISNSQEGDKNVWDWLGQKSIWGSIL</sequence>
<evidence type="ECO:0000313" key="4">
    <source>
        <dbReference type="EMBL" id="KAF4450055.1"/>
    </source>
</evidence>
<dbReference type="Pfam" id="PF00106">
    <property type="entry name" value="adh_short"/>
    <property type="match status" value="1"/>
</dbReference>
<dbReference type="AlphaFoldDB" id="A0A8H4KEX5"/>
<dbReference type="InterPro" id="IPR002347">
    <property type="entry name" value="SDR_fam"/>
</dbReference>
<dbReference type="PRINTS" id="PR00081">
    <property type="entry name" value="GDHRDH"/>
</dbReference>
<evidence type="ECO:0000313" key="5">
    <source>
        <dbReference type="Proteomes" id="UP000605986"/>
    </source>
</evidence>
<evidence type="ECO:0000256" key="3">
    <source>
        <dbReference type="ARBA" id="ARBA00023002"/>
    </source>
</evidence>
<gene>
    <name evidence="4" type="ORF">F53441_6760</name>
</gene>
<organism evidence="4 5">
    <name type="scientific">Fusarium austroafricanum</name>
    <dbReference type="NCBI Taxonomy" id="2364996"/>
    <lineage>
        <taxon>Eukaryota</taxon>
        <taxon>Fungi</taxon>
        <taxon>Dikarya</taxon>
        <taxon>Ascomycota</taxon>
        <taxon>Pezizomycotina</taxon>
        <taxon>Sordariomycetes</taxon>
        <taxon>Hypocreomycetidae</taxon>
        <taxon>Hypocreales</taxon>
        <taxon>Nectriaceae</taxon>
        <taxon>Fusarium</taxon>
        <taxon>Fusarium concolor species complex</taxon>
    </lineage>
</organism>
<reference evidence="4" key="1">
    <citation type="submission" date="2020-01" db="EMBL/GenBank/DDBJ databases">
        <title>Identification and distribution of gene clusters putatively required for synthesis of sphingolipid metabolism inhibitors in phylogenetically diverse species of the filamentous fungus Fusarium.</title>
        <authorList>
            <person name="Kim H.-S."/>
            <person name="Busman M."/>
            <person name="Brown D.W."/>
            <person name="Divon H."/>
            <person name="Uhlig S."/>
            <person name="Proctor R.H."/>
        </authorList>
    </citation>
    <scope>NUCLEOTIDE SEQUENCE</scope>
    <source>
        <strain evidence="4">NRRL 53441</strain>
    </source>
</reference>
<evidence type="ECO:0000256" key="2">
    <source>
        <dbReference type="ARBA" id="ARBA00022857"/>
    </source>
</evidence>
<proteinExistence type="inferred from homology"/>
<dbReference type="SUPFAM" id="SSF51735">
    <property type="entry name" value="NAD(P)-binding Rossmann-fold domains"/>
    <property type="match status" value="1"/>
</dbReference>
<dbReference type="EMBL" id="JAADJG010000260">
    <property type="protein sequence ID" value="KAF4450055.1"/>
    <property type="molecule type" value="Genomic_DNA"/>
</dbReference>
<keyword evidence="5" id="KW-1185">Reference proteome</keyword>
<dbReference type="Proteomes" id="UP000605986">
    <property type="component" value="Unassembled WGS sequence"/>
</dbReference>
<keyword evidence="3" id="KW-0560">Oxidoreductase</keyword>
<protein>
    <submittedName>
        <fullName evidence="4">3-hydroxybutyrate dehydrogenase</fullName>
    </submittedName>
</protein>
<dbReference type="PANTHER" id="PTHR44229">
    <property type="entry name" value="15-HYDROXYPROSTAGLANDIN DEHYDROGENASE [NAD(+)]"/>
    <property type="match status" value="1"/>
</dbReference>
<keyword evidence="2" id="KW-0521">NADP</keyword>
<accession>A0A8H4KEX5</accession>
<dbReference type="PANTHER" id="PTHR44229:SF4">
    <property type="entry name" value="15-HYDROXYPROSTAGLANDIN DEHYDROGENASE [NAD(+)]"/>
    <property type="match status" value="1"/>
</dbReference>
<dbReference type="InterPro" id="IPR020904">
    <property type="entry name" value="Sc_DH/Rdtase_CS"/>
</dbReference>
<dbReference type="PROSITE" id="PS00061">
    <property type="entry name" value="ADH_SHORT"/>
    <property type="match status" value="1"/>
</dbReference>
<name>A0A8H4KEX5_9HYPO</name>
<dbReference type="FunFam" id="3.40.50.720:FF:000643">
    <property type="entry name" value="Short chain dehydrogenase/reductase family oxidoreductase, putative"/>
    <property type="match status" value="1"/>
</dbReference>
<evidence type="ECO:0000256" key="1">
    <source>
        <dbReference type="ARBA" id="ARBA00006484"/>
    </source>
</evidence>
<dbReference type="GO" id="GO:0016616">
    <property type="term" value="F:oxidoreductase activity, acting on the CH-OH group of donors, NAD or NADP as acceptor"/>
    <property type="evidence" value="ECO:0007669"/>
    <property type="project" value="TreeGrafter"/>
</dbReference>
<comment type="similarity">
    <text evidence="1">Belongs to the short-chain dehydrogenases/reductases (SDR) family.</text>
</comment>
<dbReference type="GO" id="GO:0005737">
    <property type="term" value="C:cytoplasm"/>
    <property type="evidence" value="ECO:0007669"/>
    <property type="project" value="TreeGrafter"/>
</dbReference>
<dbReference type="InterPro" id="IPR036291">
    <property type="entry name" value="NAD(P)-bd_dom_sf"/>
</dbReference>
<comment type="caution">
    <text evidence="4">The sequence shown here is derived from an EMBL/GenBank/DDBJ whole genome shotgun (WGS) entry which is preliminary data.</text>
</comment>
<dbReference type="OrthoDB" id="37659at2759"/>
<dbReference type="Gene3D" id="3.40.50.720">
    <property type="entry name" value="NAD(P)-binding Rossmann-like Domain"/>
    <property type="match status" value="1"/>
</dbReference>